<evidence type="ECO:0000313" key="3">
    <source>
        <dbReference type="Proteomes" id="UP000321040"/>
    </source>
</evidence>
<keyword evidence="3" id="KW-1185">Reference proteome</keyword>
<dbReference type="Proteomes" id="UP000321040">
    <property type="component" value="Unassembled WGS sequence"/>
</dbReference>
<proteinExistence type="predicted"/>
<gene>
    <name evidence="2" type="ORF">SKL01_25590</name>
</gene>
<dbReference type="GeneID" id="69906291"/>
<organism evidence="2 3">
    <name type="scientific">Staphylococcus kloosii</name>
    <dbReference type="NCBI Taxonomy" id="29384"/>
    <lineage>
        <taxon>Bacteria</taxon>
        <taxon>Bacillati</taxon>
        <taxon>Bacillota</taxon>
        <taxon>Bacilli</taxon>
        <taxon>Bacillales</taxon>
        <taxon>Staphylococcaceae</taxon>
        <taxon>Staphylococcus</taxon>
    </lineage>
</organism>
<evidence type="ECO:0000313" key="2">
    <source>
        <dbReference type="EMBL" id="GEP83381.1"/>
    </source>
</evidence>
<dbReference type="InterPro" id="IPR053842">
    <property type="entry name" value="NikA-like"/>
</dbReference>
<keyword evidence="1" id="KW-0175">Coiled coil</keyword>
<comment type="caution">
    <text evidence="2">The sequence shown here is derived from an EMBL/GenBank/DDBJ whole genome shotgun (WGS) entry which is preliminary data.</text>
</comment>
<accession>A0ABQ0XPN0</accession>
<reference evidence="2 3" key="1">
    <citation type="submission" date="2019-07" db="EMBL/GenBank/DDBJ databases">
        <title>Whole genome shotgun sequence of Staphylococcus kloosii NBRC 109624.</title>
        <authorList>
            <person name="Hosoyama A."/>
            <person name="Uohara A."/>
            <person name="Ohji S."/>
            <person name="Ichikawa N."/>
        </authorList>
    </citation>
    <scope>NUCLEOTIDE SEQUENCE [LARGE SCALE GENOMIC DNA]</scope>
    <source>
        <strain evidence="2 3">NBRC 109624</strain>
    </source>
</reference>
<name>A0ABQ0XPN0_9STAP</name>
<dbReference type="RefSeq" id="WP_103294774.1">
    <property type="nucleotide sequence ID" value="NZ_BKAQ01000031.1"/>
</dbReference>
<dbReference type="Pfam" id="PF21983">
    <property type="entry name" value="NikA-like"/>
    <property type="match status" value="1"/>
</dbReference>
<dbReference type="EMBL" id="BKAQ01000031">
    <property type="protein sequence ID" value="GEP83381.1"/>
    <property type="molecule type" value="Genomic_DNA"/>
</dbReference>
<evidence type="ECO:0000256" key="1">
    <source>
        <dbReference type="SAM" id="Coils"/>
    </source>
</evidence>
<feature type="coiled-coil region" evidence="1">
    <location>
        <begin position="57"/>
        <end position="84"/>
    </location>
</feature>
<evidence type="ECO:0008006" key="4">
    <source>
        <dbReference type="Google" id="ProtNLM"/>
    </source>
</evidence>
<sequence>MSRKDNQKEKVLTLRVSYNQYEKIQQLAQIREMNITEYIRNSAVGNRIKPTVIETDNLDKEQRIQQLKKELNKAKEHEETLRHFLKCVQNNGEYINISKYENDEMLKNRIREAMEILIK</sequence>
<protein>
    <recommendedName>
        <fullName evidence="4">Mobilization protein</fullName>
    </recommendedName>
</protein>